<dbReference type="AlphaFoldDB" id="A0AAQ2I4I5"/>
<dbReference type="EMBL" id="DACWOD010000004">
    <property type="protein sequence ID" value="HAU2396101.1"/>
    <property type="molecule type" value="Genomic_DNA"/>
</dbReference>
<protein>
    <submittedName>
        <fullName evidence="2">DUF2254 domain-containing protein</fullName>
    </submittedName>
</protein>
<dbReference type="RefSeq" id="WP_062725336.1">
    <property type="nucleotide sequence ID" value="NZ_CP117814.1"/>
</dbReference>
<feature type="transmembrane region" description="Helical" evidence="1">
    <location>
        <begin position="21"/>
        <end position="42"/>
    </location>
</feature>
<keyword evidence="1" id="KW-0472">Membrane</keyword>
<gene>
    <name evidence="2" type="ORF">JBK99_07115</name>
</gene>
<feature type="transmembrane region" description="Helical" evidence="1">
    <location>
        <begin position="143"/>
        <end position="168"/>
    </location>
</feature>
<reference evidence="2" key="2">
    <citation type="submission" date="2019-09" db="EMBL/GenBank/DDBJ databases">
        <authorList>
            <consortium name="NCBI Pathogen Detection Project"/>
        </authorList>
    </citation>
    <scope>NUCLEOTIDE SEQUENCE</scope>
    <source>
        <strain evidence="2">CL18-200174</strain>
    </source>
</reference>
<reference evidence="2" key="1">
    <citation type="journal article" date="2018" name="Genome Biol.">
        <title>SKESA: strategic k-mer extension for scrupulous assemblies.</title>
        <authorList>
            <person name="Souvorov A."/>
            <person name="Agarwala R."/>
            <person name="Lipman D.J."/>
        </authorList>
    </citation>
    <scope>NUCLEOTIDE SEQUENCE</scope>
    <source>
        <strain evidence="2">CL18-200174</strain>
    </source>
</reference>
<proteinExistence type="predicted"/>
<feature type="transmembrane region" description="Helical" evidence="1">
    <location>
        <begin position="109"/>
        <end position="131"/>
    </location>
</feature>
<evidence type="ECO:0000313" key="2">
    <source>
        <dbReference type="EMBL" id="HAU2396101.1"/>
    </source>
</evidence>
<sequence length="444" mass="50211">MKSRLLNFLSETRASYWYIPLLMSIAALLFSILSLRLDHLFVLHWLDTWGWFHASNPEGARAILSTIATSMITVAGVTFSMTIVAVAFAASQVGPRLISNFMRDRANQITLGTFIATFLFCLFILVALYNANKVGVTESDGLVFIPQISLLMAIFFTISSIVVLIYFIHHIPESINMSNVIAQIGEELNRQVDCLFPISVGKEISKQPIHIPKNHQHRDVVVATKQGYIRILDGDTLMTIAKKHDLIMQLEARSGTYVTEGSTLLYIYSTEKIEDLIHKQCVDAFALGHQRNQEHDIIFLIDEMVEVIARALSPGINDPFTAMTCLDWLQSTLQKISKTNQPSAYRYDTEDKLRLIAQPIAFTEFCDLIFCRVQPYVCKDRNTAIHMMEMINTIHASISNEEHKITLTSHAASLKNAALECLPINEDRKKLQSLYEKHFVNSIV</sequence>
<evidence type="ECO:0000313" key="3">
    <source>
        <dbReference type="Proteomes" id="UP000863577"/>
    </source>
</evidence>
<dbReference type="Proteomes" id="UP000863577">
    <property type="component" value="Unassembled WGS sequence"/>
</dbReference>
<keyword evidence="1" id="KW-1133">Transmembrane helix</keyword>
<keyword evidence="1" id="KW-0812">Transmembrane</keyword>
<evidence type="ECO:0000256" key="1">
    <source>
        <dbReference type="SAM" id="Phobius"/>
    </source>
</evidence>
<dbReference type="Pfam" id="PF10011">
    <property type="entry name" value="DUF2254"/>
    <property type="match status" value="1"/>
</dbReference>
<comment type="caution">
    <text evidence="2">The sequence shown here is derived from an EMBL/GenBank/DDBJ whole genome shotgun (WGS) entry which is preliminary data.</text>
</comment>
<dbReference type="InterPro" id="IPR018723">
    <property type="entry name" value="DUF2254_membrane"/>
</dbReference>
<organism evidence="2 3">
    <name type="scientific">Legionella pneumophila</name>
    <dbReference type="NCBI Taxonomy" id="446"/>
    <lineage>
        <taxon>Bacteria</taxon>
        <taxon>Pseudomonadati</taxon>
        <taxon>Pseudomonadota</taxon>
        <taxon>Gammaproteobacteria</taxon>
        <taxon>Legionellales</taxon>
        <taxon>Legionellaceae</taxon>
        <taxon>Legionella</taxon>
    </lineage>
</organism>
<feature type="transmembrane region" description="Helical" evidence="1">
    <location>
        <begin position="62"/>
        <end position="88"/>
    </location>
</feature>
<accession>A0AAQ2I4I5</accession>
<name>A0AAQ2I4I5_LEGPN</name>